<feature type="compositionally biased region" description="Polar residues" evidence="9">
    <location>
        <begin position="232"/>
        <end position="248"/>
    </location>
</feature>
<dbReference type="Pfam" id="PF22536">
    <property type="entry name" value="WHD_POLR3C"/>
    <property type="match status" value="1"/>
</dbReference>
<gene>
    <name evidence="12" type="ORF">LENED_001573</name>
</gene>
<evidence type="ECO:0000256" key="2">
    <source>
        <dbReference type="ARBA" id="ARBA00011206"/>
    </source>
</evidence>
<evidence type="ECO:0000313" key="12">
    <source>
        <dbReference type="EMBL" id="GAW00081.1"/>
    </source>
</evidence>
<protein>
    <recommendedName>
        <fullName evidence="3 8">DNA-directed RNA polymerase III subunit RPC3</fullName>
        <shortName evidence="8">RNA polymerase III subunit C3</shortName>
    </recommendedName>
</protein>
<proteinExistence type="inferred from homology"/>
<evidence type="ECO:0000256" key="7">
    <source>
        <dbReference type="ARBA" id="ARBA00025127"/>
    </source>
</evidence>
<evidence type="ECO:0000256" key="5">
    <source>
        <dbReference type="ARBA" id="ARBA00023163"/>
    </source>
</evidence>
<dbReference type="STRING" id="5353.A0A1Q3DYT6"/>
<evidence type="ECO:0000256" key="1">
    <source>
        <dbReference type="ARBA" id="ARBA00004123"/>
    </source>
</evidence>
<evidence type="ECO:0000259" key="11">
    <source>
        <dbReference type="Pfam" id="PF22536"/>
    </source>
</evidence>
<feature type="domain" description="DNA-directed RNA polymerase III subunit RPC3 winged-helix" evidence="11">
    <location>
        <begin position="603"/>
        <end position="679"/>
    </location>
</feature>
<comment type="similarity">
    <text evidence="8">Belongs to the RNA polymerase beta chain family.</text>
</comment>
<keyword evidence="5 8" id="KW-0804">Transcription</keyword>
<accession>A0A1Q3DYT6</accession>
<evidence type="ECO:0000256" key="3">
    <source>
        <dbReference type="ARBA" id="ARBA00016689"/>
    </source>
</evidence>
<feature type="region of interest" description="Disordered" evidence="9">
    <location>
        <begin position="223"/>
        <end position="248"/>
    </location>
</feature>
<dbReference type="InterPro" id="IPR036390">
    <property type="entry name" value="WH_DNA-bd_sf"/>
</dbReference>
<dbReference type="EMBL" id="BDGU01000022">
    <property type="protein sequence ID" value="GAW00081.1"/>
    <property type="molecule type" value="Genomic_DNA"/>
</dbReference>
<evidence type="ECO:0000256" key="8">
    <source>
        <dbReference type="RuleBase" id="RU367076"/>
    </source>
</evidence>
<dbReference type="SUPFAM" id="SSF46785">
    <property type="entry name" value="Winged helix' DNA-binding domain"/>
    <property type="match status" value="1"/>
</dbReference>
<dbReference type="PANTHER" id="PTHR12949:SF0">
    <property type="entry name" value="DNA-DIRECTED RNA POLYMERASE III SUBUNIT RPC3"/>
    <property type="match status" value="1"/>
</dbReference>
<dbReference type="GO" id="GO:0003697">
    <property type="term" value="F:single-stranded DNA binding"/>
    <property type="evidence" value="ECO:0007669"/>
    <property type="project" value="UniProtKB-UniRule"/>
</dbReference>
<comment type="function">
    <text evidence="7 8">DNA-dependent RNA polymerase catalyzes the transcription of DNA into RNA using the four ribonucleoside triphosphates as substrates. Specific core component of RNA polymerase III which synthesizes small RNAs, such as 5S rRNA and tRNAs.</text>
</comment>
<dbReference type="InterPro" id="IPR008806">
    <property type="entry name" value="RNA_pol_III_Rpc82_C"/>
</dbReference>
<keyword evidence="13" id="KW-1185">Reference proteome</keyword>
<feature type="domain" description="RNA polymerase III Rpc82 C -terminal" evidence="10">
    <location>
        <begin position="361"/>
        <end position="534"/>
    </location>
</feature>
<dbReference type="AlphaFoldDB" id="A0A1Q3DYT6"/>
<dbReference type="InterPro" id="IPR036388">
    <property type="entry name" value="WH-like_DNA-bd_sf"/>
</dbReference>
<evidence type="ECO:0000313" key="13">
    <source>
        <dbReference type="Proteomes" id="UP000188533"/>
    </source>
</evidence>
<reference evidence="12 13" key="2">
    <citation type="submission" date="2017-02" db="EMBL/GenBank/DDBJ databases">
        <title>A genome survey and senescence transcriptome analysis in Lentinula edodes.</title>
        <authorList>
            <person name="Sakamoto Y."/>
            <person name="Nakade K."/>
            <person name="Sato S."/>
            <person name="Yoshida Y."/>
            <person name="Miyazaki K."/>
            <person name="Natsume S."/>
            <person name="Konno N."/>
        </authorList>
    </citation>
    <scope>NUCLEOTIDE SEQUENCE [LARGE SCALE GENOMIC DNA]</scope>
    <source>
        <strain evidence="12 13">NBRC 111202</strain>
    </source>
</reference>
<comment type="subunit">
    <text evidence="2 8">Component of the RNA polymerase III (Pol III) complex consisting of 17 subunits.</text>
</comment>
<keyword evidence="4 8" id="KW-0240">DNA-directed RNA polymerase</keyword>
<dbReference type="PANTHER" id="PTHR12949">
    <property type="entry name" value="RNA POLYMERASE III DNA DIRECTED -RELATED"/>
    <property type="match status" value="1"/>
</dbReference>
<dbReference type="Pfam" id="PF05645">
    <property type="entry name" value="RNA_pol_Rpc82"/>
    <property type="match status" value="1"/>
</dbReference>
<dbReference type="GO" id="GO:0006351">
    <property type="term" value="P:DNA-templated transcription"/>
    <property type="evidence" value="ECO:0007669"/>
    <property type="project" value="InterPro"/>
</dbReference>
<keyword evidence="6 8" id="KW-0539">Nucleus</keyword>
<evidence type="ECO:0000259" key="10">
    <source>
        <dbReference type="Pfam" id="PF05645"/>
    </source>
</evidence>
<dbReference type="GO" id="GO:0005666">
    <property type="term" value="C:RNA polymerase III complex"/>
    <property type="evidence" value="ECO:0007669"/>
    <property type="project" value="UniProtKB-UniRule"/>
</dbReference>
<name>A0A1Q3DYT6_LENED</name>
<evidence type="ECO:0000256" key="9">
    <source>
        <dbReference type="SAM" id="MobiDB-lite"/>
    </source>
</evidence>
<dbReference type="InterPro" id="IPR055207">
    <property type="entry name" value="POLR3C_WHD"/>
</dbReference>
<comment type="caution">
    <text evidence="12">The sequence shown here is derived from an EMBL/GenBank/DDBJ whole genome shotgun (WGS) entry which is preliminary data.</text>
</comment>
<reference evidence="12 13" key="1">
    <citation type="submission" date="2016-08" db="EMBL/GenBank/DDBJ databases">
        <authorList>
            <consortium name="Lentinula edodes genome sequencing consortium"/>
            <person name="Sakamoto Y."/>
            <person name="Nakade K."/>
            <person name="Sato S."/>
            <person name="Yoshida Y."/>
            <person name="Miyazaki K."/>
            <person name="Natsume S."/>
            <person name="Konno N."/>
        </authorList>
    </citation>
    <scope>NUCLEOTIDE SEQUENCE [LARGE SCALE GENOMIC DNA]</scope>
    <source>
        <strain evidence="12 13">NBRC 111202</strain>
    </source>
</reference>
<organism evidence="12 13">
    <name type="scientific">Lentinula edodes</name>
    <name type="common">Shiitake mushroom</name>
    <name type="synonym">Lentinus edodes</name>
    <dbReference type="NCBI Taxonomy" id="5353"/>
    <lineage>
        <taxon>Eukaryota</taxon>
        <taxon>Fungi</taxon>
        <taxon>Dikarya</taxon>
        <taxon>Basidiomycota</taxon>
        <taxon>Agaricomycotina</taxon>
        <taxon>Agaricomycetes</taxon>
        <taxon>Agaricomycetidae</taxon>
        <taxon>Agaricales</taxon>
        <taxon>Marasmiineae</taxon>
        <taxon>Omphalotaceae</taxon>
        <taxon>Lentinula</taxon>
    </lineage>
</organism>
<evidence type="ECO:0000256" key="6">
    <source>
        <dbReference type="ARBA" id="ARBA00023242"/>
    </source>
</evidence>
<dbReference type="InterPro" id="IPR039748">
    <property type="entry name" value="RPC3"/>
</dbReference>
<dbReference type="Gene3D" id="1.10.10.10">
    <property type="entry name" value="Winged helix-like DNA-binding domain superfamily/Winged helix DNA-binding domain"/>
    <property type="match status" value="3"/>
</dbReference>
<comment type="subcellular location">
    <subcellularLocation>
        <location evidence="1 8">Nucleus</location>
    </subcellularLocation>
</comment>
<sequence length="745" mass="83679">MILDDKALLNPPPPYSYDILSYSNLSSIDRDGETASSVGDNNPYHSARKSKPMFSSLPSHLLLQIVYCTFPWEDGQFEGDVKEVLQRRTLYWLETSLRLVNRDLYIACMHILRSTYLPSYDALIRPPYSSDPFPSSNSVPLYGTSTSMWNSPYGSSRLFPQHRELQTLDLFIAVLAQEELLYDTSSLHLSRHEAYKDIFDLRQPQSRLEDLVAKEGVKAGLVTLGDRDSVPGTPTTPQTPSEAKGNENSPYFMDIDNNSIRNILLVLIQQNIIWHANSETDGSGEEVLEINADECLMRLRFGAFVYQAEELFGVAGGEIVQLVLHHGKLTSPQILQRLNAAATTTSFLSGEDKTPVVYSQALHKLVLLHYLKPSVVSSHISPRDKRIQYEAEEKAKISGFPTSKQLREAKETVDARLRTDEEEVWKIGLKRKAKSQLPSTKKRKVTSTKEEDDMVVDETVYFRVNFDKFNIHTRNALIEKAAKERYNSGAALVVHAILKITEESQHSVADCRSDPLSVSNITLHLSSEEDEETLTSGLIQSSSRTMSSGSCIKEYLGILSSADNPTPAGRAGAFLELSSKGGGSGKVQMLFDVVARRLRRQVLEGVARERHGSEGVRVVRLLMDTGKLDEKQISKHVMMPLKDVRPLLSALSASSLVSIVEVPKSADRNPTRMFYLWQVDIPKAFSYILNVLYKTLYNISARRQAEREDPMLIAVLNKRERSDGCRLIGGELDNLQFSNYMDCEF</sequence>
<evidence type="ECO:0000256" key="4">
    <source>
        <dbReference type="ARBA" id="ARBA00022478"/>
    </source>
</evidence>
<dbReference type="Proteomes" id="UP000188533">
    <property type="component" value="Unassembled WGS sequence"/>
</dbReference>